<protein>
    <submittedName>
        <fullName evidence="1">Uncharacterized protein</fullName>
    </submittedName>
</protein>
<sequence length="266" mass="28766">MAISELLNAEEVEPAEMDVALRNLADSAKAVSAVENQLDPETLTPSETSLMSRVDMGGAQVSDTAASPRGALVELGYGAAEVSVENPAPVRRTHSTRSRTGLSRPTRVITATLSLVRGFDSTTFIPAVTAVVMKTANSKKLSLNAGCLLEPEFKQPGAQEAWCQILNRSLLKAIAKKDTCIMSATILMISIDTESPSRPYYQIRCPFPTEPCVYVFGEYTAGVKISIRATGHGAAVRLWRQFSGNGSGPTEKTILGLVLWERRHWI</sequence>
<dbReference type="Proteomes" id="UP000198211">
    <property type="component" value="Unassembled WGS sequence"/>
</dbReference>
<keyword evidence="2" id="KW-1185">Reference proteome</keyword>
<dbReference type="AlphaFoldDB" id="A0A225VEQ2"/>
<gene>
    <name evidence="1" type="ORF">PHMEG_00024357</name>
</gene>
<organism evidence="1 2">
    <name type="scientific">Phytophthora megakarya</name>
    <dbReference type="NCBI Taxonomy" id="4795"/>
    <lineage>
        <taxon>Eukaryota</taxon>
        <taxon>Sar</taxon>
        <taxon>Stramenopiles</taxon>
        <taxon>Oomycota</taxon>
        <taxon>Peronosporomycetes</taxon>
        <taxon>Peronosporales</taxon>
        <taxon>Peronosporaceae</taxon>
        <taxon>Phytophthora</taxon>
    </lineage>
</organism>
<name>A0A225VEQ2_9STRA</name>
<reference evidence="2" key="1">
    <citation type="submission" date="2017-03" db="EMBL/GenBank/DDBJ databases">
        <title>Phytopthora megakarya and P. palmivora, two closely related causual agents of cacao black pod achieved similar genome size and gene model numbers by different mechanisms.</title>
        <authorList>
            <person name="Ali S."/>
            <person name="Shao J."/>
            <person name="Larry D.J."/>
            <person name="Kronmiller B."/>
            <person name="Shen D."/>
            <person name="Strem M.D."/>
            <person name="Melnick R.L."/>
            <person name="Guiltinan M.J."/>
            <person name="Tyler B.M."/>
            <person name="Meinhardt L.W."/>
            <person name="Bailey B.A."/>
        </authorList>
    </citation>
    <scope>NUCLEOTIDE SEQUENCE [LARGE SCALE GENOMIC DNA]</scope>
    <source>
        <strain evidence="2">zdho120</strain>
    </source>
</reference>
<comment type="caution">
    <text evidence="1">The sequence shown here is derived from an EMBL/GenBank/DDBJ whole genome shotgun (WGS) entry which is preliminary data.</text>
</comment>
<accession>A0A225VEQ2</accession>
<evidence type="ECO:0000313" key="2">
    <source>
        <dbReference type="Proteomes" id="UP000198211"/>
    </source>
</evidence>
<dbReference type="EMBL" id="NBNE01005293">
    <property type="protein sequence ID" value="OWZ03845.1"/>
    <property type="molecule type" value="Genomic_DNA"/>
</dbReference>
<evidence type="ECO:0000313" key="1">
    <source>
        <dbReference type="EMBL" id="OWZ03845.1"/>
    </source>
</evidence>
<proteinExistence type="predicted"/>
<dbReference type="OrthoDB" id="116639at2759"/>